<evidence type="ECO:0008006" key="3">
    <source>
        <dbReference type="Google" id="ProtNLM"/>
    </source>
</evidence>
<organism evidence="1 2">
    <name type="scientific">Pectinatus haikarae</name>
    <dbReference type="NCBI Taxonomy" id="349096"/>
    <lineage>
        <taxon>Bacteria</taxon>
        <taxon>Bacillati</taxon>
        <taxon>Bacillota</taxon>
        <taxon>Negativicutes</taxon>
        <taxon>Selenomonadales</taxon>
        <taxon>Selenomonadaceae</taxon>
        <taxon>Pectinatus</taxon>
    </lineage>
</organism>
<keyword evidence="2" id="KW-1185">Reference proteome</keyword>
<dbReference type="RefSeq" id="WP_307222647.1">
    <property type="nucleotide sequence ID" value="NZ_CP116940.1"/>
</dbReference>
<reference evidence="1 2" key="1">
    <citation type="submission" date="2023-07" db="EMBL/GenBank/DDBJ databases">
        <title>Genomic Encyclopedia of Type Strains, Phase IV (KMG-IV): sequencing the most valuable type-strain genomes for metagenomic binning, comparative biology and taxonomic classification.</title>
        <authorList>
            <person name="Goeker M."/>
        </authorList>
    </citation>
    <scope>NUCLEOTIDE SEQUENCE [LARGE SCALE GENOMIC DNA]</scope>
    <source>
        <strain evidence="1 2">DSM 16980</strain>
    </source>
</reference>
<name>A0ABT9Y5E0_9FIRM</name>
<proteinExistence type="predicted"/>
<dbReference type="EMBL" id="JAUSUE010000002">
    <property type="protein sequence ID" value="MDQ0202725.1"/>
    <property type="molecule type" value="Genomic_DNA"/>
</dbReference>
<sequence length="40" mass="4387">MEWIVSLDQATIFWVQNHLVTGLLSPVMIGLSELGNFGAV</sequence>
<evidence type="ECO:0000313" key="2">
    <source>
        <dbReference type="Proteomes" id="UP001239167"/>
    </source>
</evidence>
<evidence type="ECO:0000313" key="1">
    <source>
        <dbReference type="EMBL" id="MDQ0202725.1"/>
    </source>
</evidence>
<dbReference type="Proteomes" id="UP001239167">
    <property type="component" value="Unassembled WGS sequence"/>
</dbReference>
<gene>
    <name evidence="1" type="ORF">J2S01_000418</name>
</gene>
<comment type="caution">
    <text evidence="1">The sequence shown here is derived from an EMBL/GenBank/DDBJ whole genome shotgun (WGS) entry which is preliminary data.</text>
</comment>
<accession>A0ABT9Y5E0</accession>
<protein>
    <recommendedName>
        <fullName evidence="3">MFS transporter</fullName>
    </recommendedName>
</protein>